<dbReference type="SUPFAM" id="SSF54236">
    <property type="entry name" value="Ubiquitin-like"/>
    <property type="match status" value="1"/>
</dbReference>
<dbReference type="PROSITE" id="PS50053">
    <property type="entry name" value="UBIQUITIN_2"/>
    <property type="match status" value="1"/>
</dbReference>
<name>A0ABN9TGX2_9DINO</name>
<dbReference type="InterPro" id="IPR029071">
    <property type="entry name" value="Ubiquitin-like_domsf"/>
</dbReference>
<evidence type="ECO:0000313" key="3">
    <source>
        <dbReference type="Proteomes" id="UP001189429"/>
    </source>
</evidence>
<keyword evidence="3" id="KW-1185">Reference proteome</keyword>
<dbReference type="InterPro" id="IPR022617">
    <property type="entry name" value="Rad60/SUMO-like_dom"/>
</dbReference>
<dbReference type="SMART" id="SM00213">
    <property type="entry name" value="UBQ"/>
    <property type="match status" value="1"/>
</dbReference>
<dbReference type="Gene3D" id="3.10.20.90">
    <property type="entry name" value="Phosphatidylinositol 3-kinase Catalytic Subunit, Chain A, domain 1"/>
    <property type="match status" value="1"/>
</dbReference>
<dbReference type="Pfam" id="PF11976">
    <property type="entry name" value="Rad60-SLD"/>
    <property type="match status" value="1"/>
</dbReference>
<gene>
    <name evidence="2" type="ORF">PCOR1329_LOCUS38778</name>
</gene>
<sequence>MADAGAEGAAGHIQLKVKDQQGSEVQFKIKKSTPLRKLMDAYCSRLGLQASQVRFMVDGERIAPDDTAEKLGLEDEDLIDVAMEQTGGCR</sequence>
<dbReference type="PANTHER" id="PTHR10562">
    <property type="entry name" value="SMALL UBIQUITIN-RELATED MODIFIER"/>
    <property type="match status" value="1"/>
</dbReference>
<organism evidence="2 3">
    <name type="scientific">Prorocentrum cordatum</name>
    <dbReference type="NCBI Taxonomy" id="2364126"/>
    <lineage>
        <taxon>Eukaryota</taxon>
        <taxon>Sar</taxon>
        <taxon>Alveolata</taxon>
        <taxon>Dinophyceae</taxon>
        <taxon>Prorocentrales</taxon>
        <taxon>Prorocentraceae</taxon>
        <taxon>Prorocentrum</taxon>
    </lineage>
</organism>
<dbReference type="EMBL" id="CAUYUJ010014691">
    <property type="protein sequence ID" value="CAK0844755.1"/>
    <property type="molecule type" value="Genomic_DNA"/>
</dbReference>
<evidence type="ECO:0000259" key="1">
    <source>
        <dbReference type="PROSITE" id="PS50053"/>
    </source>
</evidence>
<evidence type="ECO:0000313" key="2">
    <source>
        <dbReference type="EMBL" id="CAK0844755.1"/>
    </source>
</evidence>
<dbReference type="Proteomes" id="UP001189429">
    <property type="component" value="Unassembled WGS sequence"/>
</dbReference>
<comment type="caution">
    <text evidence="2">The sequence shown here is derived from an EMBL/GenBank/DDBJ whole genome shotgun (WGS) entry which is preliminary data.</text>
</comment>
<protein>
    <recommendedName>
        <fullName evidence="1">Ubiquitin-like domain-containing protein</fullName>
    </recommendedName>
</protein>
<proteinExistence type="predicted"/>
<dbReference type="InterPro" id="IPR000626">
    <property type="entry name" value="Ubiquitin-like_dom"/>
</dbReference>
<dbReference type="CDD" id="cd16116">
    <property type="entry name" value="Ubl_Smt3_like"/>
    <property type="match status" value="1"/>
</dbReference>
<reference evidence="2" key="1">
    <citation type="submission" date="2023-10" db="EMBL/GenBank/DDBJ databases">
        <authorList>
            <person name="Chen Y."/>
            <person name="Shah S."/>
            <person name="Dougan E. K."/>
            <person name="Thang M."/>
            <person name="Chan C."/>
        </authorList>
    </citation>
    <scope>NUCLEOTIDE SEQUENCE [LARGE SCALE GENOMIC DNA]</scope>
</reference>
<feature type="domain" description="Ubiquitin-like" evidence="1">
    <location>
        <begin position="13"/>
        <end position="88"/>
    </location>
</feature>
<accession>A0ABN9TGX2</accession>